<proteinExistence type="predicted"/>
<dbReference type="Proteomes" id="UP000184212">
    <property type="component" value="Unassembled WGS sequence"/>
</dbReference>
<protein>
    <submittedName>
        <fullName evidence="1">Uncharacterized protein</fullName>
    </submittedName>
</protein>
<dbReference type="RefSeq" id="WP_221408693.1">
    <property type="nucleotide sequence ID" value="NZ_FQWQ01000001.1"/>
</dbReference>
<organism evidence="1 2">
    <name type="scientific">Chryseolinea serpens</name>
    <dbReference type="NCBI Taxonomy" id="947013"/>
    <lineage>
        <taxon>Bacteria</taxon>
        <taxon>Pseudomonadati</taxon>
        <taxon>Bacteroidota</taxon>
        <taxon>Cytophagia</taxon>
        <taxon>Cytophagales</taxon>
        <taxon>Fulvivirgaceae</taxon>
        <taxon>Chryseolinea</taxon>
    </lineage>
</organism>
<dbReference type="AlphaFoldDB" id="A0A1M5NDG7"/>
<reference evidence="1 2" key="1">
    <citation type="submission" date="2016-11" db="EMBL/GenBank/DDBJ databases">
        <authorList>
            <person name="Jaros S."/>
            <person name="Januszkiewicz K."/>
            <person name="Wedrychowicz H."/>
        </authorList>
    </citation>
    <scope>NUCLEOTIDE SEQUENCE [LARGE SCALE GENOMIC DNA]</scope>
    <source>
        <strain evidence="1 2">DSM 24574</strain>
    </source>
</reference>
<gene>
    <name evidence="1" type="ORF">SAMN04488109_2267</name>
</gene>
<dbReference type="EMBL" id="FQWQ01000001">
    <property type="protein sequence ID" value="SHG87548.1"/>
    <property type="molecule type" value="Genomic_DNA"/>
</dbReference>
<accession>A0A1M5NDG7</accession>
<sequence>MKIFIFILCAFEVGCSLAQSASPSKSKYASLSTTTEDMRRIGSLFLMDSISADDNEITFACMDSILSTHKGTRDYFFPVFEKIAMQADGSVAEIIGSYTLVYLKKYPHEFLDRYRCCQKDEPCCQKLVLLATFLGEETMMDDDKAKVYHELMDALKVSHKNQKKENALALLMRTVDATRKNWKD</sequence>
<name>A0A1M5NDG7_9BACT</name>
<evidence type="ECO:0000313" key="2">
    <source>
        <dbReference type="Proteomes" id="UP000184212"/>
    </source>
</evidence>
<dbReference type="STRING" id="947013.SAMN04488109_2267"/>
<evidence type="ECO:0000313" key="1">
    <source>
        <dbReference type="EMBL" id="SHG87548.1"/>
    </source>
</evidence>
<keyword evidence="2" id="KW-1185">Reference proteome</keyword>